<organism evidence="12 13">
    <name type="scientific">Micromonospora haikouensis</name>
    <dbReference type="NCBI Taxonomy" id="686309"/>
    <lineage>
        <taxon>Bacteria</taxon>
        <taxon>Bacillati</taxon>
        <taxon>Actinomycetota</taxon>
        <taxon>Actinomycetes</taxon>
        <taxon>Micromonosporales</taxon>
        <taxon>Micromonosporaceae</taxon>
        <taxon>Micromonospora</taxon>
    </lineage>
</organism>
<dbReference type="AlphaFoldDB" id="A0A1C4XA86"/>
<dbReference type="InterPro" id="IPR001757">
    <property type="entry name" value="P_typ_ATPase"/>
</dbReference>
<dbReference type="Gene3D" id="3.40.50.1000">
    <property type="entry name" value="HAD superfamily/HAD-like"/>
    <property type="match status" value="1"/>
</dbReference>
<dbReference type="Pfam" id="PF13246">
    <property type="entry name" value="Cation_ATPase"/>
    <property type="match status" value="1"/>
</dbReference>
<reference evidence="12 13" key="1">
    <citation type="submission" date="2016-06" db="EMBL/GenBank/DDBJ databases">
        <authorList>
            <person name="Kjaerup R.B."/>
            <person name="Dalgaard T.S."/>
            <person name="Juul-Madsen H.R."/>
        </authorList>
    </citation>
    <scope>NUCLEOTIDE SEQUENCE [LARGE SCALE GENOMIC DNA]</scope>
    <source>
        <strain evidence="12 13">DSM 45626</strain>
    </source>
</reference>
<feature type="transmembrane region" description="Helical" evidence="10">
    <location>
        <begin position="802"/>
        <end position="820"/>
    </location>
</feature>
<feature type="region of interest" description="Disordered" evidence="9">
    <location>
        <begin position="1"/>
        <end position="21"/>
    </location>
</feature>
<dbReference type="PRINTS" id="PR00120">
    <property type="entry name" value="HATPASE"/>
</dbReference>
<dbReference type="PROSITE" id="PS00154">
    <property type="entry name" value="ATPASE_E1_E2"/>
    <property type="match status" value="1"/>
</dbReference>
<dbReference type="Pfam" id="PF08282">
    <property type="entry name" value="Hydrolase_3"/>
    <property type="match status" value="1"/>
</dbReference>
<dbReference type="InterPro" id="IPR059000">
    <property type="entry name" value="ATPase_P-type_domA"/>
</dbReference>
<dbReference type="InterPro" id="IPR006068">
    <property type="entry name" value="ATPase_P-typ_cation-transptr_C"/>
</dbReference>
<dbReference type="SMART" id="SM00831">
    <property type="entry name" value="Cation_ATPase_N"/>
    <property type="match status" value="1"/>
</dbReference>
<dbReference type="SUPFAM" id="SSF81660">
    <property type="entry name" value="Metal cation-transporting ATPase, ATP-binding domain N"/>
    <property type="match status" value="1"/>
</dbReference>
<dbReference type="GO" id="GO:0016887">
    <property type="term" value="F:ATP hydrolysis activity"/>
    <property type="evidence" value="ECO:0007669"/>
    <property type="project" value="InterPro"/>
</dbReference>
<name>A0A1C4XA86_9ACTN</name>
<evidence type="ECO:0000256" key="1">
    <source>
        <dbReference type="ARBA" id="ARBA00004651"/>
    </source>
</evidence>
<dbReference type="SFLD" id="SFLDG00002">
    <property type="entry name" value="C1.7:_P-type_atpase_like"/>
    <property type="match status" value="1"/>
</dbReference>
<evidence type="ECO:0000256" key="9">
    <source>
        <dbReference type="SAM" id="MobiDB-lite"/>
    </source>
</evidence>
<dbReference type="NCBIfam" id="TIGR01494">
    <property type="entry name" value="ATPase_P-type"/>
    <property type="match status" value="2"/>
</dbReference>
<proteinExistence type="predicted"/>
<dbReference type="Gene3D" id="2.70.150.10">
    <property type="entry name" value="Calcium-transporting ATPase, cytoplasmic transduction domain A"/>
    <property type="match status" value="1"/>
</dbReference>
<evidence type="ECO:0000256" key="4">
    <source>
        <dbReference type="ARBA" id="ARBA00022840"/>
    </source>
</evidence>
<dbReference type="Gene3D" id="1.20.1110.10">
    <property type="entry name" value="Calcium-transporting ATPase, transmembrane domain"/>
    <property type="match status" value="1"/>
</dbReference>
<feature type="transmembrane region" description="Helical" evidence="10">
    <location>
        <begin position="691"/>
        <end position="709"/>
    </location>
</feature>
<dbReference type="SFLD" id="SFLDF00027">
    <property type="entry name" value="p-type_atpase"/>
    <property type="match status" value="1"/>
</dbReference>
<dbReference type="Proteomes" id="UP000199375">
    <property type="component" value="Unassembled WGS sequence"/>
</dbReference>
<dbReference type="GO" id="GO:0005524">
    <property type="term" value="F:ATP binding"/>
    <property type="evidence" value="ECO:0007669"/>
    <property type="project" value="UniProtKB-KW"/>
</dbReference>
<feature type="transmembrane region" description="Helical" evidence="10">
    <location>
        <begin position="255"/>
        <end position="281"/>
    </location>
</feature>
<feature type="transmembrane region" description="Helical" evidence="10">
    <location>
        <begin position="762"/>
        <end position="781"/>
    </location>
</feature>
<feature type="compositionally biased region" description="Basic and acidic residues" evidence="9">
    <location>
        <begin position="862"/>
        <end position="880"/>
    </location>
</feature>
<accession>A0A1C4XA86</accession>
<feature type="transmembrane region" description="Helical" evidence="10">
    <location>
        <begin position="832"/>
        <end position="854"/>
    </location>
</feature>
<dbReference type="InterPro" id="IPR044492">
    <property type="entry name" value="P_typ_ATPase_HD_dom"/>
</dbReference>
<keyword evidence="5" id="KW-1278">Translocase</keyword>
<keyword evidence="3" id="KW-0547">Nucleotide-binding</keyword>
<evidence type="ECO:0000256" key="5">
    <source>
        <dbReference type="ARBA" id="ARBA00022967"/>
    </source>
</evidence>
<dbReference type="SUPFAM" id="SSF81653">
    <property type="entry name" value="Calcium ATPase, transduction domain A"/>
    <property type="match status" value="1"/>
</dbReference>
<protein>
    <submittedName>
        <fullName evidence="12">Ca2+-transporting ATPase</fullName>
    </submittedName>
</protein>
<dbReference type="SFLD" id="SFLDS00003">
    <property type="entry name" value="Haloacid_Dehalogenase"/>
    <property type="match status" value="1"/>
</dbReference>
<dbReference type="InterPro" id="IPR004014">
    <property type="entry name" value="ATPase_P-typ_cation-transptr_N"/>
</dbReference>
<feature type="domain" description="Cation-transporting P-type ATPase N-terminal" evidence="11">
    <location>
        <begin position="6"/>
        <end position="74"/>
    </location>
</feature>
<dbReference type="RefSeq" id="WP_091283340.1">
    <property type="nucleotide sequence ID" value="NZ_FMCW01000023.1"/>
</dbReference>
<evidence type="ECO:0000256" key="6">
    <source>
        <dbReference type="ARBA" id="ARBA00022989"/>
    </source>
</evidence>
<dbReference type="InterPro" id="IPR018303">
    <property type="entry name" value="ATPase_P-typ_P_site"/>
</dbReference>
<dbReference type="Pfam" id="PF00690">
    <property type="entry name" value="Cation_ATPase_N"/>
    <property type="match status" value="1"/>
</dbReference>
<dbReference type="PRINTS" id="PR00119">
    <property type="entry name" value="CATATPASE"/>
</dbReference>
<sequence>MLADTRPRTAAPDGPAEPTGLGAAEAAARLAAEGPNSVARPQRRHLATRVLRQLADPLVALLLAAAVVTGVLGDWPDTAVIALVVLVNTAIGVVQEVRADRAIAALDQLAAPTARVVRDGADLIVPASAVVRGDLARVEAGDVVPADLRLERANRLHLDESALTGESVPVSRDVGEEVAAGTVVTVGRGTGTVVRTGPASALGRISTLVSATRPGATPMQRRLAGLGRLLGLVAVGLSALVFGIGVLGGRPVVDMAITAVSLVVAAVPESLPAVVTLALALGARRMATARAIPRQLHAVETLGSVTVIASDKTGTLTEGRMAVQRAVTADGSGYEVTGSGYEPRGTVRREGGAVGVPDELRRLARAGLLCNDAALAPPTQERPGWAAVGDPLEAALVAFAARCGLDPALTRAAWPRVAEHPFDQANRRMTTVHRSCDGRWLVVCKGAPENVLAAPLLDADDAEIAALTARAHDLAGAGLRVLAVAAALVDTIPDPATPTGLRPVGLVAVGDPLRAGAAEIARRFDAAGVRLLLVTGDHPATAAAIGGQLGLWRDGDPVVRGDDGDVTDAHPAARVYARTQPEQKLDIIAGLQAQGHVVAMTGDGVNDAPALRRADIGVAMGGGTEVARQAADLVLVDDDLSTVAAAIGEGRRSYDNIRRFLRYALSGGVAEIAVMLLGPLCGLAVPLLPAQILWVNLLTHGVPGVALGAEPAEPGTLRRAPRSPQESVLGAGLGRDVLFTGALIAAVVLGAGMLAARWDRPWQSVVFVVLGLAQLGVALAVRAPRPARRGSVLAAGRAGNPALLVAVAVSALLQVAGVLVEPLRVLLGTDPLGAADLLACAAVAVLPGVALRLLRPRGASEGPHDPATDGPGHPDRDQRPVGRVRRP</sequence>
<evidence type="ECO:0000256" key="10">
    <source>
        <dbReference type="SAM" id="Phobius"/>
    </source>
</evidence>
<keyword evidence="2 10" id="KW-0812">Transmembrane</keyword>
<dbReference type="InterPro" id="IPR023298">
    <property type="entry name" value="ATPase_P-typ_TM_dom_sf"/>
</dbReference>
<dbReference type="Gene3D" id="3.40.1110.10">
    <property type="entry name" value="Calcium-transporting ATPase, cytoplasmic domain N"/>
    <property type="match status" value="1"/>
</dbReference>
<gene>
    <name evidence="12" type="ORF">GA0070558_12317</name>
</gene>
<comment type="catalytic activity">
    <reaction evidence="8">
        <text>ATP + H2O = ADP + phosphate + H(+)</text>
        <dbReference type="Rhea" id="RHEA:13065"/>
        <dbReference type="ChEBI" id="CHEBI:15377"/>
        <dbReference type="ChEBI" id="CHEBI:15378"/>
        <dbReference type="ChEBI" id="CHEBI:30616"/>
        <dbReference type="ChEBI" id="CHEBI:43474"/>
        <dbReference type="ChEBI" id="CHEBI:456216"/>
    </reaction>
</comment>
<keyword evidence="6 10" id="KW-1133">Transmembrane helix</keyword>
<feature type="transmembrane region" description="Helical" evidence="10">
    <location>
        <begin position="229"/>
        <end position="249"/>
    </location>
</feature>
<dbReference type="PANTHER" id="PTHR42861">
    <property type="entry name" value="CALCIUM-TRANSPORTING ATPASE"/>
    <property type="match status" value="1"/>
</dbReference>
<evidence type="ECO:0000256" key="2">
    <source>
        <dbReference type="ARBA" id="ARBA00022692"/>
    </source>
</evidence>
<dbReference type="InterPro" id="IPR008250">
    <property type="entry name" value="ATPase_P-typ_transduc_dom_A_sf"/>
</dbReference>
<dbReference type="SUPFAM" id="SSF81665">
    <property type="entry name" value="Calcium ATPase, transmembrane domain M"/>
    <property type="match status" value="1"/>
</dbReference>
<dbReference type="InterPro" id="IPR023299">
    <property type="entry name" value="ATPase_P-typ_cyto_dom_N"/>
</dbReference>
<feature type="transmembrane region" description="Helical" evidence="10">
    <location>
        <begin position="737"/>
        <end position="756"/>
    </location>
</feature>
<feature type="region of interest" description="Disordered" evidence="9">
    <location>
        <begin position="857"/>
        <end position="887"/>
    </location>
</feature>
<evidence type="ECO:0000259" key="11">
    <source>
        <dbReference type="SMART" id="SM00831"/>
    </source>
</evidence>
<dbReference type="InterPro" id="IPR023214">
    <property type="entry name" value="HAD_sf"/>
</dbReference>
<evidence type="ECO:0000313" key="12">
    <source>
        <dbReference type="EMBL" id="SCF05121.1"/>
    </source>
</evidence>
<evidence type="ECO:0000256" key="8">
    <source>
        <dbReference type="ARBA" id="ARBA00049360"/>
    </source>
</evidence>
<comment type="subcellular location">
    <subcellularLocation>
        <location evidence="1">Cell membrane</location>
        <topology evidence="1">Multi-pass membrane protein</topology>
    </subcellularLocation>
</comment>
<evidence type="ECO:0000313" key="13">
    <source>
        <dbReference type="Proteomes" id="UP000199375"/>
    </source>
</evidence>
<evidence type="ECO:0000256" key="7">
    <source>
        <dbReference type="ARBA" id="ARBA00023136"/>
    </source>
</evidence>
<evidence type="ECO:0000256" key="3">
    <source>
        <dbReference type="ARBA" id="ARBA00022741"/>
    </source>
</evidence>
<dbReference type="InterPro" id="IPR036412">
    <property type="entry name" value="HAD-like_sf"/>
</dbReference>
<dbReference type="SUPFAM" id="SSF56784">
    <property type="entry name" value="HAD-like"/>
    <property type="match status" value="1"/>
</dbReference>
<feature type="transmembrane region" description="Helical" evidence="10">
    <location>
        <begin position="78"/>
        <end position="94"/>
    </location>
</feature>
<dbReference type="Pfam" id="PF00689">
    <property type="entry name" value="Cation_ATPase_C"/>
    <property type="match status" value="1"/>
</dbReference>
<feature type="transmembrane region" description="Helical" evidence="10">
    <location>
        <begin position="54"/>
        <end position="72"/>
    </location>
</feature>
<dbReference type="EMBL" id="FMCW01000023">
    <property type="protein sequence ID" value="SCF05121.1"/>
    <property type="molecule type" value="Genomic_DNA"/>
</dbReference>
<keyword evidence="4" id="KW-0067">ATP-binding</keyword>
<dbReference type="GO" id="GO:0005886">
    <property type="term" value="C:plasma membrane"/>
    <property type="evidence" value="ECO:0007669"/>
    <property type="project" value="UniProtKB-SubCell"/>
</dbReference>
<keyword evidence="7 10" id="KW-0472">Membrane</keyword>
<dbReference type="Pfam" id="PF00122">
    <property type="entry name" value="E1-E2_ATPase"/>
    <property type="match status" value="1"/>
</dbReference>
<feature type="transmembrane region" description="Helical" evidence="10">
    <location>
        <begin position="660"/>
        <end position="685"/>
    </location>
</feature>